<dbReference type="EMBL" id="JBHSHD010000001">
    <property type="protein sequence ID" value="MFC4818749.1"/>
    <property type="molecule type" value="Genomic_DNA"/>
</dbReference>
<organism evidence="2 3">
    <name type="scientific">Dokdonella ginsengisoli</name>
    <dbReference type="NCBI Taxonomy" id="363846"/>
    <lineage>
        <taxon>Bacteria</taxon>
        <taxon>Pseudomonadati</taxon>
        <taxon>Pseudomonadota</taxon>
        <taxon>Gammaproteobacteria</taxon>
        <taxon>Lysobacterales</taxon>
        <taxon>Rhodanobacteraceae</taxon>
        <taxon>Dokdonella</taxon>
    </lineage>
</organism>
<gene>
    <name evidence="2" type="ORF">ACFO6Q_00320</name>
</gene>
<dbReference type="Proteomes" id="UP001595886">
    <property type="component" value="Unassembled WGS sequence"/>
</dbReference>
<evidence type="ECO:0000313" key="2">
    <source>
        <dbReference type="EMBL" id="MFC4818749.1"/>
    </source>
</evidence>
<dbReference type="Pfam" id="PF10696">
    <property type="entry name" value="DUF2501"/>
    <property type="match status" value="1"/>
</dbReference>
<reference evidence="3" key="1">
    <citation type="journal article" date="2019" name="Int. J. Syst. Evol. Microbiol.">
        <title>The Global Catalogue of Microorganisms (GCM) 10K type strain sequencing project: providing services to taxonomists for standard genome sequencing and annotation.</title>
        <authorList>
            <consortium name="The Broad Institute Genomics Platform"/>
            <consortium name="The Broad Institute Genome Sequencing Center for Infectious Disease"/>
            <person name="Wu L."/>
            <person name="Ma J."/>
        </authorList>
    </citation>
    <scope>NUCLEOTIDE SEQUENCE [LARGE SCALE GENOMIC DNA]</scope>
    <source>
        <strain evidence="3">CCUG 30340</strain>
    </source>
</reference>
<feature type="chain" id="PRO_5045849539" evidence="1">
    <location>
        <begin position="24"/>
        <end position="140"/>
    </location>
</feature>
<dbReference type="RefSeq" id="WP_380018478.1">
    <property type="nucleotide sequence ID" value="NZ_JBHSHD010000001.1"/>
</dbReference>
<keyword evidence="1" id="KW-0732">Signal</keyword>
<keyword evidence="3" id="KW-1185">Reference proteome</keyword>
<accession>A0ABV9QT55</accession>
<evidence type="ECO:0000313" key="3">
    <source>
        <dbReference type="Proteomes" id="UP001595886"/>
    </source>
</evidence>
<feature type="signal peptide" evidence="1">
    <location>
        <begin position="1"/>
        <end position="23"/>
    </location>
</feature>
<protein>
    <submittedName>
        <fullName evidence="2">DUF2501 domain-containing protein</fullName>
    </submittedName>
</protein>
<proteinExistence type="predicted"/>
<name>A0ABV9QT55_9GAMM</name>
<comment type="caution">
    <text evidence="2">The sequence shown here is derived from an EMBL/GenBank/DDBJ whole genome shotgun (WGS) entry which is preliminary data.</text>
</comment>
<evidence type="ECO:0000256" key="1">
    <source>
        <dbReference type="SAM" id="SignalP"/>
    </source>
</evidence>
<dbReference type="InterPro" id="IPR019637">
    <property type="entry name" value="DUF2501"/>
</dbReference>
<sequence length="140" mass="13475">MKSKIVLALAVGGCVGLCGVAAAQGLDALKGAAGGADLSSVASGSAGNAAGVIEYCVKNNYLGGDAAGGLKDKLLGKVGGDDASESDKSDYADGAKGVLKTGDGKSVDLGNLGGGQLGGMKDKLTKKACASVLDHAKSFL</sequence>